<dbReference type="InterPro" id="IPR006385">
    <property type="entry name" value="HAD_hydro_SerB1"/>
</dbReference>
<organism evidence="4">
    <name type="scientific">freshwater metagenome</name>
    <dbReference type="NCBI Taxonomy" id="449393"/>
    <lineage>
        <taxon>unclassified sequences</taxon>
        <taxon>metagenomes</taxon>
        <taxon>ecological metagenomes</taxon>
    </lineage>
</organism>
<dbReference type="Pfam" id="PF12710">
    <property type="entry name" value="HAD"/>
    <property type="match status" value="1"/>
</dbReference>
<dbReference type="InterPro" id="IPR036412">
    <property type="entry name" value="HAD-like_sf"/>
</dbReference>
<keyword evidence="2" id="KW-0378">Hydrolase</keyword>
<evidence type="ECO:0000256" key="1">
    <source>
        <dbReference type="ARBA" id="ARBA00022723"/>
    </source>
</evidence>
<evidence type="ECO:0000313" key="4">
    <source>
        <dbReference type="EMBL" id="CAB4787395.1"/>
    </source>
</evidence>
<dbReference type="Gene3D" id="3.40.50.1000">
    <property type="entry name" value="HAD superfamily/HAD-like"/>
    <property type="match status" value="1"/>
</dbReference>
<accession>A0A6J6WUV0</accession>
<evidence type="ECO:0000256" key="2">
    <source>
        <dbReference type="ARBA" id="ARBA00022801"/>
    </source>
</evidence>
<gene>
    <name evidence="4" type="ORF">UFOPK2958_00914</name>
</gene>
<protein>
    <submittedName>
        <fullName evidence="4">Unannotated protein</fullName>
    </submittedName>
</protein>
<dbReference type="PANTHER" id="PTHR43344">
    <property type="entry name" value="PHOSPHOSERINE PHOSPHATASE"/>
    <property type="match status" value="1"/>
</dbReference>
<dbReference type="AlphaFoldDB" id="A0A6J6WUV0"/>
<sequence length="168" mass="18332">MSGTAADTAKESLFRRTLQGRTLEEVTEASREFAHHHVAKELRPAVRARLDEHLALGHRVVLVSASPELYVGVIAELLGAHGFLGTRLAVDPLGRLTGGYLGNNCRGEEKLRRLTEWVDHLSVGDNKPELYAYGNSRGDRRMLSAADHPVDCGQLGTLGALRAFPRLG</sequence>
<dbReference type="InterPro" id="IPR050582">
    <property type="entry name" value="HAD-like_SerB"/>
</dbReference>
<evidence type="ECO:0000256" key="3">
    <source>
        <dbReference type="ARBA" id="ARBA00022842"/>
    </source>
</evidence>
<name>A0A6J6WUV0_9ZZZZ</name>
<keyword evidence="1" id="KW-0479">Metal-binding</keyword>
<dbReference type="InterPro" id="IPR023214">
    <property type="entry name" value="HAD_sf"/>
</dbReference>
<dbReference type="GO" id="GO:0016787">
    <property type="term" value="F:hydrolase activity"/>
    <property type="evidence" value="ECO:0007669"/>
    <property type="project" value="UniProtKB-KW"/>
</dbReference>
<dbReference type="SUPFAM" id="SSF56784">
    <property type="entry name" value="HAD-like"/>
    <property type="match status" value="1"/>
</dbReference>
<dbReference type="PANTHER" id="PTHR43344:SF13">
    <property type="entry name" value="PHOSPHATASE RV3661-RELATED"/>
    <property type="match status" value="1"/>
</dbReference>
<dbReference type="NCBIfam" id="TIGR01488">
    <property type="entry name" value="HAD-SF-IB"/>
    <property type="match status" value="1"/>
</dbReference>
<proteinExistence type="predicted"/>
<dbReference type="NCBIfam" id="TIGR01490">
    <property type="entry name" value="HAD-SF-IB-hyp1"/>
    <property type="match status" value="1"/>
</dbReference>
<keyword evidence="3" id="KW-0460">Magnesium</keyword>
<reference evidence="4" key="1">
    <citation type="submission" date="2020-05" db="EMBL/GenBank/DDBJ databases">
        <authorList>
            <person name="Chiriac C."/>
            <person name="Salcher M."/>
            <person name="Ghai R."/>
            <person name="Kavagutti S V."/>
        </authorList>
    </citation>
    <scope>NUCLEOTIDE SEQUENCE</scope>
</reference>
<dbReference type="GO" id="GO:0046872">
    <property type="term" value="F:metal ion binding"/>
    <property type="evidence" value="ECO:0007669"/>
    <property type="project" value="UniProtKB-KW"/>
</dbReference>
<dbReference type="EMBL" id="CAFAAB010000100">
    <property type="protein sequence ID" value="CAB4787395.1"/>
    <property type="molecule type" value="Genomic_DNA"/>
</dbReference>